<dbReference type="InterPro" id="IPR038590">
    <property type="entry name" value="YaeQ_sf"/>
</dbReference>
<protein>
    <submittedName>
        <fullName evidence="1">YaeQ family protein</fullName>
    </submittedName>
</protein>
<dbReference type="STRING" id="709032.Sulku_1825"/>
<proteinExistence type="predicted"/>
<dbReference type="RefSeq" id="WP_013460682.1">
    <property type="nucleotide sequence ID" value="NC_014762.1"/>
</dbReference>
<dbReference type="KEGG" id="sku:Sulku_1825"/>
<evidence type="ECO:0000313" key="2">
    <source>
        <dbReference type="Proteomes" id="UP000008721"/>
    </source>
</evidence>
<accession>E4U1E8</accession>
<sequence>MAAGSTIYKAQLSISDMDRNYYETHEITIAQHPSETDQRLMIRLAAFALNASDRLIITKGIGGDDEPELWEKNYGGEIELWIDLGQVDEKRLRKACGRSEQVIVYTYNYKSAVAWWKQYGSTFARFKNLRVIHLHAEGIETLCERSMRLQCNISDGELSFHGDSGDVTIMQEEWQ</sequence>
<dbReference type="Proteomes" id="UP000008721">
    <property type="component" value="Chromosome"/>
</dbReference>
<dbReference type="OrthoDB" id="5293309at2"/>
<dbReference type="AlphaFoldDB" id="E4U1E8"/>
<dbReference type="CDD" id="cd22368">
    <property type="entry name" value="YaeQ-like"/>
    <property type="match status" value="1"/>
</dbReference>
<reference evidence="1 2" key="1">
    <citation type="journal article" date="2012" name="Stand. Genomic Sci.">
        <title>Complete genome sequence of the sulfur compounds oxidizing chemolithoautotroph Sulfuricurvum kujiense type strain (YK-1(T)).</title>
        <authorList>
            <person name="Han C."/>
            <person name="Kotsyurbenko O."/>
            <person name="Chertkov O."/>
            <person name="Held B."/>
            <person name="Lapidus A."/>
            <person name="Nolan M."/>
            <person name="Lucas S."/>
            <person name="Hammon N."/>
            <person name="Deshpande S."/>
            <person name="Cheng J.F."/>
            <person name="Tapia R."/>
            <person name="Goodwin L.A."/>
            <person name="Pitluck S."/>
            <person name="Liolios K."/>
            <person name="Pagani I."/>
            <person name="Ivanova N."/>
            <person name="Mavromatis K."/>
            <person name="Mikhailova N."/>
            <person name="Pati A."/>
            <person name="Chen A."/>
            <person name="Palaniappan K."/>
            <person name="Land M."/>
            <person name="Hauser L."/>
            <person name="Chang Y.J."/>
            <person name="Jeffries C.D."/>
            <person name="Brambilla E.M."/>
            <person name="Rohde M."/>
            <person name="Spring S."/>
            <person name="Sikorski J."/>
            <person name="Goker M."/>
            <person name="Woyke T."/>
            <person name="Bristow J."/>
            <person name="Eisen J.A."/>
            <person name="Markowitz V."/>
            <person name="Hugenholtz P."/>
            <person name="Kyrpides N.C."/>
            <person name="Klenk H.P."/>
            <person name="Detter J.C."/>
        </authorList>
    </citation>
    <scope>NUCLEOTIDE SEQUENCE [LARGE SCALE GENOMIC DNA]</scope>
    <source>
        <strain evidence="2">ATCC BAA-921 / DSM 16994 / JCM 11577 / YK-1</strain>
    </source>
</reference>
<dbReference type="Pfam" id="PF07152">
    <property type="entry name" value="YaeQ"/>
    <property type="match status" value="1"/>
</dbReference>
<dbReference type="PIRSF" id="PIRSF011484">
    <property type="entry name" value="YaeQ"/>
    <property type="match status" value="1"/>
</dbReference>
<evidence type="ECO:0000313" key="1">
    <source>
        <dbReference type="EMBL" id="ADR34485.1"/>
    </source>
</evidence>
<dbReference type="InterPro" id="IPR011335">
    <property type="entry name" value="Restrct_endonuc-II-like"/>
</dbReference>
<dbReference type="PANTHER" id="PTHR38784:SF1">
    <property type="entry name" value="SUCROSE PHOSPHORYLASE"/>
    <property type="match status" value="1"/>
</dbReference>
<keyword evidence="2" id="KW-1185">Reference proteome</keyword>
<dbReference type="EMBL" id="CP002355">
    <property type="protein sequence ID" value="ADR34485.1"/>
    <property type="molecule type" value="Genomic_DNA"/>
</dbReference>
<dbReference type="eggNOG" id="COG4681">
    <property type="taxonomic scope" value="Bacteria"/>
</dbReference>
<dbReference type="InterPro" id="IPR009822">
    <property type="entry name" value="YaeQ"/>
</dbReference>
<gene>
    <name evidence="1" type="ordered locus">Sulku_1825</name>
</gene>
<dbReference type="HOGENOM" id="CLU_096741_0_0_7"/>
<organism evidence="1 2">
    <name type="scientific">Sulfuricurvum kujiense (strain ATCC BAA-921 / DSM 16994 / JCM 11577 / YK-1)</name>
    <dbReference type="NCBI Taxonomy" id="709032"/>
    <lineage>
        <taxon>Bacteria</taxon>
        <taxon>Pseudomonadati</taxon>
        <taxon>Campylobacterota</taxon>
        <taxon>Epsilonproteobacteria</taxon>
        <taxon>Campylobacterales</taxon>
        <taxon>Sulfurimonadaceae</taxon>
        <taxon>Sulfuricurvum</taxon>
    </lineage>
</organism>
<dbReference type="SUPFAM" id="SSF52980">
    <property type="entry name" value="Restriction endonuclease-like"/>
    <property type="match status" value="1"/>
</dbReference>
<dbReference type="Gene3D" id="3.10.640.10">
    <property type="entry name" value="Restriction endonuclease-like alpha-beta roll domain"/>
    <property type="match status" value="1"/>
</dbReference>
<dbReference type="PANTHER" id="PTHR38784">
    <property type="entry name" value="SUCROSE PHOSPHORYLASE"/>
    <property type="match status" value="1"/>
</dbReference>
<name>E4U1E8_SULKY</name>
<dbReference type="SMART" id="SM01322">
    <property type="entry name" value="YaeQ"/>
    <property type="match status" value="1"/>
</dbReference>